<gene>
    <name evidence="3" type="ORF">BDN71DRAFT_1446335</name>
</gene>
<proteinExistence type="predicted"/>
<dbReference type="Proteomes" id="UP000807025">
    <property type="component" value="Unassembled WGS sequence"/>
</dbReference>
<organism evidence="3 4">
    <name type="scientific">Pleurotus eryngii</name>
    <name type="common">Boletus of the steppes</name>
    <dbReference type="NCBI Taxonomy" id="5323"/>
    <lineage>
        <taxon>Eukaryota</taxon>
        <taxon>Fungi</taxon>
        <taxon>Dikarya</taxon>
        <taxon>Basidiomycota</taxon>
        <taxon>Agaricomycotina</taxon>
        <taxon>Agaricomycetes</taxon>
        <taxon>Agaricomycetidae</taxon>
        <taxon>Agaricales</taxon>
        <taxon>Pleurotineae</taxon>
        <taxon>Pleurotaceae</taxon>
        <taxon>Pleurotus</taxon>
    </lineage>
</organism>
<feature type="region of interest" description="Disordered" evidence="1">
    <location>
        <begin position="603"/>
        <end position="623"/>
    </location>
</feature>
<feature type="region of interest" description="Disordered" evidence="1">
    <location>
        <begin position="423"/>
        <end position="451"/>
    </location>
</feature>
<reference evidence="3" key="1">
    <citation type="submission" date="2020-11" db="EMBL/GenBank/DDBJ databases">
        <authorList>
            <consortium name="DOE Joint Genome Institute"/>
            <person name="Ahrendt S."/>
            <person name="Riley R."/>
            <person name="Andreopoulos W."/>
            <person name="Labutti K."/>
            <person name="Pangilinan J."/>
            <person name="Ruiz-Duenas F.J."/>
            <person name="Barrasa J.M."/>
            <person name="Sanchez-Garcia M."/>
            <person name="Camarero S."/>
            <person name="Miyauchi S."/>
            <person name="Serrano A."/>
            <person name="Linde D."/>
            <person name="Babiker R."/>
            <person name="Drula E."/>
            <person name="Ayuso-Fernandez I."/>
            <person name="Pacheco R."/>
            <person name="Padilla G."/>
            <person name="Ferreira P."/>
            <person name="Barriuso J."/>
            <person name="Kellner H."/>
            <person name="Castanera R."/>
            <person name="Alfaro M."/>
            <person name="Ramirez L."/>
            <person name="Pisabarro A.G."/>
            <person name="Kuo A."/>
            <person name="Tritt A."/>
            <person name="Lipzen A."/>
            <person name="He G."/>
            <person name="Yan M."/>
            <person name="Ng V."/>
            <person name="Cullen D."/>
            <person name="Martin F."/>
            <person name="Rosso M.-N."/>
            <person name="Henrissat B."/>
            <person name="Hibbett D."/>
            <person name="Martinez A.T."/>
            <person name="Grigoriev I.V."/>
        </authorList>
    </citation>
    <scope>NUCLEOTIDE SEQUENCE</scope>
    <source>
        <strain evidence="3">ATCC 90797</strain>
    </source>
</reference>
<keyword evidence="2" id="KW-0812">Transmembrane</keyword>
<evidence type="ECO:0000313" key="3">
    <source>
        <dbReference type="EMBL" id="KAF9496344.1"/>
    </source>
</evidence>
<feature type="region of interest" description="Disordered" evidence="1">
    <location>
        <begin position="351"/>
        <end position="408"/>
    </location>
</feature>
<sequence length="658" mass="70529">MPALYHHARVSPRNDENTTRGTALASILGISLSVVVVLGLLAVVYMAVTRFYRHKTQATRRAQEEGSLRSFVRVFDRSPSAQDRSTYPYHHIERDKHKTQQSGTAPLLGEDILGLSSHESQDAARSSVVSTQEFNREESLPLSFSNEMQASTGPDHVFSSLPMPLSAGGSIFTLAGTREAMSALPPIDTTSPLTTAPLSAATASTAGPFSAFLGHAPLSATTTCSDSTFSALDHFPPPPVPALPAWCAGGDELKKRKQEEAEEDQLGRTDTMVVGQMLKMRARRAEAGLSRGFTNISAIERSDSIKSLQSPLHSTSTKRARSKRRLTSLKIPLFFAPSTISPTSLNYVTPLAVNPPSRTSVPTIGGPRPLRKGSKMPTLPMETLTEDPSPSSTLTDPSESDSVPLPFSSTTVPGFTALMARPESKWPVTPATSLSQESSEDNGPFNPPEASLTTAFRESIPLSAATLDTFVPTSEWRDLRGSHPPPSFRLPAAAFAAAPVSGDSTKSTAPLRINPTKFGRSNNRSSSDNGHATDAEPAQSDEETRARSRDSATSDSIRCPKPHTHTEVDLIAVTRSQSKPRRRPPSLERPAARVVGARMRGASTSSVSSDCSGAGHPVLGPKTRVHDIGHARQVPEMDAMLGRYHRVASMQGVVELGQ</sequence>
<keyword evidence="2" id="KW-0472">Membrane</keyword>
<feature type="compositionally biased region" description="Low complexity" evidence="1">
    <location>
        <begin position="382"/>
        <end position="402"/>
    </location>
</feature>
<feature type="compositionally biased region" description="Basic and acidic residues" evidence="1">
    <location>
        <begin position="542"/>
        <end position="552"/>
    </location>
</feature>
<keyword evidence="4" id="KW-1185">Reference proteome</keyword>
<evidence type="ECO:0000313" key="4">
    <source>
        <dbReference type="Proteomes" id="UP000807025"/>
    </source>
</evidence>
<name>A0A9P6DG82_PLEER</name>
<evidence type="ECO:0000256" key="1">
    <source>
        <dbReference type="SAM" id="MobiDB-lite"/>
    </source>
</evidence>
<evidence type="ECO:0000256" key="2">
    <source>
        <dbReference type="SAM" id="Phobius"/>
    </source>
</evidence>
<protein>
    <submittedName>
        <fullName evidence="3">Uncharacterized protein</fullName>
    </submittedName>
</protein>
<comment type="caution">
    <text evidence="3">The sequence shown here is derived from an EMBL/GenBank/DDBJ whole genome shotgun (WGS) entry which is preliminary data.</text>
</comment>
<dbReference type="EMBL" id="MU154553">
    <property type="protein sequence ID" value="KAF9496344.1"/>
    <property type="molecule type" value="Genomic_DNA"/>
</dbReference>
<dbReference type="OrthoDB" id="3049970at2759"/>
<feature type="transmembrane region" description="Helical" evidence="2">
    <location>
        <begin position="23"/>
        <end position="48"/>
    </location>
</feature>
<dbReference type="AlphaFoldDB" id="A0A9P6DG82"/>
<accession>A0A9P6DG82</accession>
<keyword evidence="2" id="KW-1133">Transmembrane helix</keyword>
<feature type="region of interest" description="Disordered" evidence="1">
    <location>
        <begin position="499"/>
        <end position="569"/>
    </location>
</feature>